<name>A0A8J2IC28_9PLEO</name>
<comment type="caution">
    <text evidence="2">The sequence shown here is derived from an EMBL/GenBank/DDBJ whole genome shotgun (WGS) entry which is preliminary data.</text>
</comment>
<proteinExistence type="predicted"/>
<dbReference type="GeneID" id="67012283"/>
<feature type="region of interest" description="Disordered" evidence="1">
    <location>
        <begin position="232"/>
        <end position="260"/>
    </location>
</feature>
<evidence type="ECO:0000313" key="2">
    <source>
        <dbReference type="EMBL" id="CAG5188424.1"/>
    </source>
</evidence>
<accession>A0A8J2IC28</accession>
<dbReference type="RefSeq" id="XP_043175533.1">
    <property type="nucleotide sequence ID" value="XM_043319598.1"/>
</dbReference>
<dbReference type="OrthoDB" id="10525193at2759"/>
<dbReference type="Proteomes" id="UP000676310">
    <property type="component" value="Unassembled WGS sequence"/>
</dbReference>
<evidence type="ECO:0000313" key="3">
    <source>
        <dbReference type="Proteomes" id="UP000676310"/>
    </source>
</evidence>
<reference evidence="2" key="1">
    <citation type="submission" date="2021-05" db="EMBL/GenBank/DDBJ databases">
        <authorList>
            <person name="Stam R."/>
        </authorList>
    </citation>
    <scope>NUCLEOTIDE SEQUENCE</scope>
    <source>
        <strain evidence="2">CS162</strain>
    </source>
</reference>
<dbReference type="AlphaFoldDB" id="A0A8J2IC28"/>
<protein>
    <submittedName>
        <fullName evidence="2">Uncharacterized protein</fullName>
    </submittedName>
</protein>
<keyword evidence="3" id="KW-1185">Reference proteome</keyword>
<gene>
    <name evidence="2" type="ORF">ALTATR162_LOCUS11954</name>
</gene>
<sequence length="260" mass="29659">MIFRRSSGDIKLFRLESSHLGEAVLMTDRTLEPRPLFWSSNRIRYDVSDIKRARITIISEKMDNHNHRHATVPVRVNTFSVCSESNCQITSSSHLIAEQLPDTAHLGWLKFSSPWGEQFCVNWNRDWTSLKSSIRTFLEPKNQEVIQEPAAPMVHQDPTVIQEQIAPMVDLELESLDTYVTMPLAELHRSKPITLRGPNSSCLRVWISLSRETFIGRSRYELGIHGRIVKRDSNEEDSSSEPLAACGESQLEGLSLQDDT</sequence>
<dbReference type="EMBL" id="CAJRGZ010000032">
    <property type="protein sequence ID" value="CAG5188424.1"/>
    <property type="molecule type" value="Genomic_DNA"/>
</dbReference>
<organism evidence="2 3">
    <name type="scientific">Alternaria atra</name>
    <dbReference type="NCBI Taxonomy" id="119953"/>
    <lineage>
        <taxon>Eukaryota</taxon>
        <taxon>Fungi</taxon>
        <taxon>Dikarya</taxon>
        <taxon>Ascomycota</taxon>
        <taxon>Pezizomycotina</taxon>
        <taxon>Dothideomycetes</taxon>
        <taxon>Pleosporomycetidae</taxon>
        <taxon>Pleosporales</taxon>
        <taxon>Pleosporineae</taxon>
        <taxon>Pleosporaceae</taxon>
        <taxon>Alternaria</taxon>
        <taxon>Alternaria sect. Ulocladioides</taxon>
    </lineage>
</organism>
<evidence type="ECO:0000256" key="1">
    <source>
        <dbReference type="SAM" id="MobiDB-lite"/>
    </source>
</evidence>